<comment type="catalytic activity">
    <reaction evidence="12">
        <text>Couples ATP hydrolysis with the unwinding of duplex DNA by translocating in the 3'-5' direction.</text>
        <dbReference type="EC" id="5.6.2.4"/>
    </reaction>
</comment>
<dbReference type="AlphaFoldDB" id="A0A5C6WUR5"/>
<name>A0A5C6WUR5_9DELT</name>
<dbReference type="PANTHER" id="PTHR30580:SF0">
    <property type="entry name" value="PRIMOSOMAL PROTEIN N"/>
    <property type="match status" value="1"/>
</dbReference>
<sequence length="824" mass="92438">MTSPLYAHVALDVPLFTALSYRVPDHLRDDIALGQLVQVPFRNRSKTGLITALSHELDDPSIAPKIRDLYDLVDAEPLLSTNDLKFLAFVADYYLSPIGEVVRLAIPSAVRVEGIKHYRRLPDEQRPPADTPLPPELADALASLSSEEPSPVASLREAFPDLTYHRLSEFERRGLVDVTYQESGNLKPKTERYFKLLPRPRGTLTGRLGSNQLQILKLLDGMPSLSLPEIREHIPSPYSSLNALEDRGLITSWEEEVYRDPFENAPVDPPPEFDLTARQRHAVNALAEARHANRFEGFVLHGVTGSGKTETYVRIIRDTLAEGRRALVLLPEIALTPQFVGVFRSHFGDRIAVLHSGLTPAQKFDQWRQIRRDEVDIVIGARSALFAPINNLGVIVVDEEHDSSFKQEEGTRYNARDMALVRAKLANAQVILGSATPILESFHNAQLGRLTYLPMPERVAARAMPPVEIVDMRRGPHNPTAGPSNLLSTRLLTELDNTLHDQKQAILFLNRRGFSPCVLCESCGHIFQCPNCDVSLTYHRRMEALRCHHCDFSLRMPESCPQCQHTGIERKGVGTEQLENHLHELYPRARVARLDRDTGAGPRLQQLLASFRRREIDILVGTQMVTKGHDFPDVTLVGVVLADMSLNFPDFRAAERTFQLLTQVAGRAGRADSPGRVIIQTYTPDHYSLLTAQNHDFSTFAEQELAQRQALGYPPFGHLIALKFEGTNEGATVQATRDYATAARRLLRSDRTFGDHIAMLGPAMAPIARINNRSRWQLLLKAPDRALLRRFAIRTLELAGHFEAGQPHHRNVRIIVDVDPLNML</sequence>
<feature type="binding site" evidence="12">
    <location>
        <position position="523"/>
    </location>
    <ligand>
        <name>Zn(2+)</name>
        <dbReference type="ChEBI" id="CHEBI:29105"/>
        <label>1</label>
    </ligand>
</feature>
<comment type="cofactor">
    <cofactor evidence="12">
        <name>Zn(2+)</name>
        <dbReference type="ChEBI" id="CHEBI:29105"/>
    </cofactor>
    <text evidence="12">Binds 2 zinc ions per subunit.</text>
</comment>
<keyword evidence="5 12" id="KW-0378">Hydrolase</keyword>
<comment type="function">
    <text evidence="12">Initiates the restart of stalled replication forks, which reloads the replicative helicase on sites other than the origin of replication. Recognizes and binds to abandoned replication forks and remodels them to uncover a helicase loading site. Promotes assembly of the primosome at these replication forks.</text>
</comment>
<keyword evidence="10 12" id="KW-0413">Isomerase</keyword>
<dbReference type="InterPro" id="IPR001650">
    <property type="entry name" value="Helicase_C-like"/>
</dbReference>
<dbReference type="PANTHER" id="PTHR30580">
    <property type="entry name" value="PRIMOSOMAL PROTEIN N"/>
    <property type="match status" value="1"/>
</dbReference>
<dbReference type="GO" id="GO:0006310">
    <property type="term" value="P:DNA recombination"/>
    <property type="evidence" value="ECO:0007669"/>
    <property type="project" value="InterPro"/>
</dbReference>
<dbReference type="SMART" id="SM00490">
    <property type="entry name" value="HELICc"/>
    <property type="match status" value="1"/>
</dbReference>
<evidence type="ECO:0000259" key="13">
    <source>
        <dbReference type="PROSITE" id="PS51192"/>
    </source>
</evidence>
<dbReference type="SMART" id="SM00487">
    <property type="entry name" value="DEXDc"/>
    <property type="match status" value="1"/>
</dbReference>
<keyword evidence="1 12" id="KW-0639">Primosome</keyword>
<feature type="binding site" evidence="12">
    <location>
        <position position="547"/>
    </location>
    <ligand>
        <name>Zn(2+)</name>
        <dbReference type="ChEBI" id="CHEBI:29105"/>
        <label>2</label>
    </ligand>
</feature>
<dbReference type="Pfam" id="PF18319">
    <property type="entry name" value="Zn_ribbon_PriA"/>
    <property type="match status" value="1"/>
</dbReference>
<evidence type="ECO:0000256" key="8">
    <source>
        <dbReference type="ARBA" id="ARBA00022840"/>
    </source>
</evidence>
<protein>
    <recommendedName>
        <fullName evidence="12">Replication restart protein PriA</fullName>
    </recommendedName>
    <alternativeName>
        <fullName evidence="12">ATP-dependent DNA helicase PriA</fullName>
        <ecNumber evidence="12">5.6.2.4</ecNumber>
    </alternativeName>
    <alternativeName>
        <fullName evidence="12">DNA 3'-5' helicase PriA</fullName>
    </alternativeName>
</protein>
<dbReference type="GO" id="GO:0016887">
    <property type="term" value="F:ATP hydrolysis activity"/>
    <property type="evidence" value="ECO:0007669"/>
    <property type="project" value="RHEA"/>
</dbReference>
<dbReference type="CDD" id="cd18804">
    <property type="entry name" value="SF2_C_priA"/>
    <property type="match status" value="1"/>
</dbReference>
<evidence type="ECO:0000256" key="11">
    <source>
        <dbReference type="ARBA" id="ARBA00048988"/>
    </source>
</evidence>
<comment type="subunit">
    <text evidence="12">Component of the replication restart primosome.</text>
</comment>
<evidence type="ECO:0000256" key="2">
    <source>
        <dbReference type="ARBA" id="ARBA00022705"/>
    </source>
</evidence>
<dbReference type="GO" id="GO:0006270">
    <property type="term" value="P:DNA replication initiation"/>
    <property type="evidence" value="ECO:0007669"/>
    <property type="project" value="TreeGrafter"/>
</dbReference>
<organism evidence="14 15">
    <name type="scientific">Lujinxingia vulgaris</name>
    <dbReference type="NCBI Taxonomy" id="2600176"/>
    <lineage>
        <taxon>Bacteria</taxon>
        <taxon>Deltaproteobacteria</taxon>
        <taxon>Bradymonadales</taxon>
        <taxon>Lujinxingiaceae</taxon>
        <taxon>Lujinxingia</taxon>
    </lineage>
</organism>
<feature type="binding site" evidence="12">
    <location>
        <position position="550"/>
    </location>
    <ligand>
        <name>Zn(2+)</name>
        <dbReference type="ChEBI" id="CHEBI:29105"/>
        <label>2</label>
    </ligand>
</feature>
<dbReference type="PROSITE" id="PS51192">
    <property type="entry name" value="HELICASE_ATP_BIND_1"/>
    <property type="match status" value="1"/>
</dbReference>
<evidence type="ECO:0000256" key="3">
    <source>
        <dbReference type="ARBA" id="ARBA00022723"/>
    </source>
</evidence>
<keyword evidence="7 12" id="KW-0862">Zinc</keyword>
<dbReference type="Pfam" id="PF17764">
    <property type="entry name" value="PriA_3primeBD"/>
    <property type="match status" value="1"/>
</dbReference>
<dbReference type="HAMAP" id="MF_00983">
    <property type="entry name" value="PriA"/>
    <property type="match status" value="1"/>
</dbReference>
<feature type="domain" description="Helicase ATP-binding" evidence="13">
    <location>
        <begin position="289"/>
        <end position="455"/>
    </location>
</feature>
<feature type="binding site" evidence="12">
    <location>
        <position position="560"/>
    </location>
    <ligand>
        <name>Zn(2+)</name>
        <dbReference type="ChEBI" id="CHEBI:29105"/>
        <label>1</label>
    </ligand>
</feature>
<dbReference type="FunFam" id="3.40.50.300:FF:000489">
    <property type="entry name" value="Primosome assembly protein PriA"/>
    <property type="match status" value="1"/>
</dbReference>
<dbReference type="Pfam" id="PF00270">
    <property type="entry name" value="DEAD"/>
    <property type="match status" value="1"/>
</dbReference>
<dbReference type="InterPro" id="IPR041236">
    <property type="entry name" value="PriA_C"/>
</dbReference>
<evidence type="ECO:0000256" key="4">
    <source>
        <dbReference type="ARBA" id="ARBA00022741"/>
    </source>
</evidence>
<accession>A0A5C6WUR5</accession>
<dbReference type="Pfam" id="PF18074">
    <property type="entry name" value="PriA_C"/>
    <property type="match status" value="1"/>
</dbReference>
<dbReference type="InterPro" id="IPR041222">
    <property type="entry name" value="PriA_3primeBD"/>
</dbReference>
<dbReference type="GO" id="GO:1990077">
    <property type="term" value="C:primosome complex"/>
    <property type="evidence" value="ECO:0007669"/>
    <property type="project" value="UniProtKB-UniRule"/>
</dbReference>
<keyword evidence="8 12" id="KW-0067">ATP-binding</keyword>
<evidence type="ECO:0000256" key="1">
    <source>
        <dbReference type="ARBA" id="ARBA00022515"/>
    </source>
</evidence>
<evidence type="ECO:0000256" key="10">
    <source>
        <dbReference type="ARBA" id="ARBA00023235"/>
    </source>
</evidence>
<dbReference type="SUPFAM" id="SSF52540">
    <property type="entry name" value="P-loop containing nucleoside triphosphate hydrolases"/>
    <property type="match status" value="2"/>
</dbReference>
<dbReference type="CDD" id="cd17929">
    <property type="entry name" value="DEXHc_priA"/>
    <property type="match status" value="1"/>
</dbReference>
<dbReference type="GO" id="GO:0043138">
    <property type="term" value="F:3'-5' DNA helicase activity"/>
    <property type="evidence" value="ECO:0007669"/>
    <property type="project" value="UniProtKB-EC"/>
</dbReference>
<evidence type="ECO:0000256" key="5">
    <source>
        <dbReference type="ARBA" id="ARBA00022801"/>
    </source>
</evidence>
<evidence type="ECO:0000256" key="9">
    <source>
        <dbReference type="ARBA" id="ARBA00023125"/>
    </source>
</evidence>
<dbReference type="Gene3D" id="3.40.50.300">
    <property type="entry name" value="P-loop containing nucleotide triphosphate hydrolases"/>
    <property type="match status" value="2"/>
</dbReference>
<keyword evidence="6 12" id="KW-0347">Helicase</keyword>
<dbReference type="EC" id="5.6.2.4" evidence="12"/>
<keyword evidence="4 12" id="KW-0547">Nucleotide-binding</keyword>
<comment type="similarity">
    <text evidence="12">Belongs to the helicase family. PriA subfamily.</text>
</comment>
<dbReference type="InterPro" id="IPR042115">
    <property type="entry name" value="PriA_3primeBD_sf"/>
</dbReference>
<gene>
    <name evidence="12 14" type="primary">priA</name>
    <name evidence="14" type="ORF">FRC96_18460</name>
</gene>
<keyword evidence="9 12" id="KW-0238">DNA-binding</keyword>
<dbReference type="NCBIfam" id="TIGR00595">
    <property type="entry name" value="priA"/>
    <property type="match status" value="1"/>
</dbReference>
<comment type="catalytic activity">
    <reaction evidence="11 12">
        <text>ATP + H2O = ADP + phosphate + H(+)</text>
        <dbReference type="Rhea" id="RHEA:13065"/>
        <dbReference type="ChEBI" id="CHEBI:15377"/>
        <dbReference type="ChEBI" id="CHEBI:15378"/>
        <dbReference type="ChEBI" id="CHEBI:30616"/>
        <dbReference type="ChEBI" id="CHEBI:43474"/>
        <dbReference type="ChEBI" id="CHEBI:456216"/>
        <dbReference type="EC" id="5.6.2.4"/>
    </reaction>
</comment>
<proteinExistence type="inferred from homology"/>
<dbReference type="OrthoDB" id="9759544at2"/>
<feature type="binding site" evidence="12">
    <location>
        <position position="532"/>
    </location>
    <ligand>
        <name>Zn(2+)</name>
        <dbReference type="ChEBI" id="CHEBI:29105"/>
        <label>2</label>
    </ligand>
</feature>
<keyword evidence="3 12" id="KW-0479">Metal-binding</keyword>
<dbReference type="GO" id="GO:0006269">
    <property type="term" value="P:DNA replication, synthesis of primer"/>
    <property type="evidence" value="ECO:0007669"/>
    <property type="project" value="UniProtKB-KW"/>
</dbReference>
<evidence type="ECO:0000313" key="15">
    <source>
        <dbReference type="Proteomes" id="UP000321046"/>
    </source>
</evidence>
<dbReference type="Gene3D" id="3.40.1440.60">
    <property type="entry name" value="PriA, 3(prime) DNA-binding domain"/>
    <property type="match status" value="1"/>
</dbReference>
<dbReference type="Proteomes" id="UP000321046">
    <property type="component" value="Unassembled WGS sequence"/>
</dbReference>
<evidence type="ECO:0000256" key="12">
    <source>
        <dbReference type="HAMAP-Rule" id="MF_00983"/>
    </source>
</evidence>
<dbReference type="Pfam" id="PF00271">
    <property type="entry name" value="Helicase_C"/>
    <property type="match status" value="1"/>
</dbReference>
<evidence type="ECO:0000256" key="7">
    <source>
        <dbReference type="ARBA" id="ARBA00022833"/>
    </source>
</evidence>
<feature type="binding site" evidence="12">
    <location>
        <position position="563"/>
    </location>
    <ligand>
        <name>Zn(2+)</name>
        <dbReference type="ChEBI" id="CHEBI:29105"/>
        <label>1</label>
    </ligand>
</feature>
<dbReference type="GO" id="GO:0008270">
    <property type="term" value="F:zinc ion binding"/>
    <property type="evidence" value="ECO:0007669"/>
    <property type="project" value="UniProtKB-UniRule"/>
</dbReference>
<evidence type="ECO:0000313" key="14">
    <source>
        <dbReference type="EMBL" id="TXD32189.1"/>
    </source>
</evidence>
<dbReference type="GO" id="GO:0003677">
    <property type="term" value="F:DNA binding"/>
    <property type="evidence" value="ECO:0007669"/>
    <property type="project" value="UniProtKB-UniRule"/>
</dbReference>
<dbReference type="InterPro" id="IPR027417">
    <property type="entry name" value="P-loop_NTPase"/>
</dbReference>
<dbReference type="InterPro" id="IPR040498">
    <property type="entry name" value="PriA_CRR"/>
</dbReference>
<dbReference type="RefSeq" id="WP_146976691.1">
    <property type="nucleotide sequence ID" value="NZ_VOSL01000137.1"/>
</dbReference>
<keyword evidence="2 12" id="KW-0235">DNA replication</keyword>
<dbReference type="InterPro" id="IPR005259">
    <property type="entry name" value="PriA"/>
</dbReference>
<feature type="binding site" evidence="12">
    <location>
        <position position="520"/>
    </location>
    <ligand>
        <name>Zn(2+)</name>
        <dbReference type="ChEBI" id="CHEBI:29105"/>
        <label>1</label>
    </ligand>
</feature>
<dbReference type="GO" id="GO:0006302">
    <property type="term" value="P:double-strand break repair"/>
    <property type="evidence" value="ECO:0007669"/>
    <property type="project" value="InterPro"/>
</dbReference>
<dbReference type="InterPro" id="IPR014001">
    <property type="entry name" value="Helicase_ATP-bd"/>
</dbReference>
<comment type="caution">
    <text evidence="14">The sequence shown here is derived from an EMBL/GenBank/DDBJ whole genome shotgun (WGS) entry which is preliminary data.</text>
</comment>
<dbReference type="GO" id="GO:0005524">
    <property type="term" value="F:ATP binding"/>
    <property type="evidence" value="ECO:0007669"/>
    <property type="project" value="UniProtKB-UniRule"/>
</dbReference>
<dbReference type="InterPro" id="IPR011545">
    <property type="entry name" value="DEAD/DEAH_box_helicase_dom"/>
</dbReference>
<dbReference type="EMBL" id="VOSL01000137">
    <property type="protein sequence ID" value="TXD32189.1"/>
    <property type="molecule type" value="Genomic_DNA"/>
</dbReference>
<evidence type="ECO:0000256" key="6">
    <source>
        <dbReference type="ARBA" id="ARBA00022806"/>
    </source>
</evidence>
<feature type="binding site" evidence="12">
    <location>
        <position position="529"/>
    </location>
    <ligand>
        <name>Zn(2+)</name>
        <dbReference type="ChEBI" id="CHEBI:29105"/>
        <label>2</label>
    </ligand>
</feature>
<reference evidence="14 15" key="1">
    <citation type="submission" date="2019-08" db="EMBL/GenBank/DDBJ databases">
        <title>Bradymonadales sp. TMQ2.</title>
        <authorList>
            <person name="Liang Q."/>
        </authorList>
    </citation>
    <scope>NUCLEOTIDE SEQUENCE [LARGE SCALE GENOMIC DNA]</scope>
    <source>
        <strain evidence="14 15">TMQ2</strain>
    </source>
</reference>